<dbReference type="AlphaFoldDB" id="A0A813ETI1"/>
<feature type="compositionally biased region" description="Basic residues" evidence="1">
    <location>
        <begin position="80"/>
        <end position="98"/>
    </location>
</feature>
<dbReference type="EMBL" id="CAJNNV010015957">
    <property type="protein sequence ID" value="CAE8604012.1"/>
    <property type="molecule type" value="Genomic_DNA"/>
</dbReference>
<feature type="non-terminal residue" evidence="2">
    <location>
        <position position="1"/>
    </location>
</feature>
<gene>
    <name evidence="2" type="ORF">PGLA1383_LOCUS22207</name>
</gene>
<feature type="region of interest" description="Disordered" evidence="1">
    <location>
        <begin position="33"/>
        <end position="109"/>
    </location>
</feature>
<organism evidence="2 3">
    <name type="scientific">Polarella glacialis</name>
    <name type="common">Dinoflagellate</name>
    <dbReference type="NCBI Taxonomy" id="89957"/>
    <lineage>
        <taxon>Eukaryota</taxon>
        <taxon>Sar</taxon>
        <taxon>Alveolata</taxon>
        <taxon>Dinophyceae</taxon>
        <taxon>Suessiales</taxon>
        <taxon>Suessiaceae</taxon>
        <taxon>Polarella</taxon>
    </lineage>
</organism>
<protein>
    <submittedName>
        <fullName evidence="2">Uncharacterized protein</fullName>
    </submittedName>
</protein>
<proteinExistence type="predicted"/>
<feature type="non-terminal residue" evidence="2">
    <location>
        <position position="109"/>
    </location>
</feature>
<evidence type="ECO:0000256" key="1">
    <source>
        <dbReference type="SAM" id="MobiDB-lite"/>
    </source>
</evidence>
<feature type="compositionally biased region" description="Basic residues" evidence="1">
    <location>
        <begin position="38"/>
        <end position="52"/>
    </location>
</feature>
<name>A0A813ETI1_POLGL</name>
<keyword evidence="3" id="KW-1185">Reference proteome</keyword>
<reference evidence="2" key="1">
    <citation type="submission" date="2021-02" db="EMBL/GenBank/DDBJ databases">
        <authorList>
            <person name="Dougan E. K."/>
            <person name="Rhodes N."/>
            <person name="Thang M."/>
            <person name="Chan C."/>
        </authorList>
    </citation>
    <scope>NUCLEOTIDE SEQUENCE</scope>
</reference>
<evidence type="ECO:0000313" key="2">
    <source>
        <dbReference type="EMBL" id="CAE8604012.1"/>
    </source>
</evidence>
<accession>A0A813ETI1</accession>
<feature type="compositionally biased region" description="Low complexity" evidence="1">
    <location>
        <begin position="53"/>
        <end position="79"/>
    </location>
</feature>
<dbReference type="Proteomes" id="UP000654075">
    <property type="component" value="Unassembled WGS sequence"/>
</dbReference>
<evidence type="ECO:0000313" key="3">
    <source>
        <dbReference type="Proteomes" id="UP000654075"/>
    </source>
</evidence>
<sequence length="109" mass="12702">APVTGRRCSSNVSVRRLRSQNCARLCFAQRRSCAVRPRTGRHSNNNKKKNKNKNNSNNNNDSSNNNSNSSNNNNNSNNHRNNKKQRQRRRSRSRRRTGRCPQERSLLLR</sequence>
<comment type="caution">
    <text evidence="2">The sequence shown here is derived from an EMBL/GenBank/DDBJ whole genome shotgun (WGS) entry which is preliminary data.</text>
</comment>